<dbReference type="SUPFAM" id="SSF64397">
    <property type="entry name" value="Hsp33 domain"/>
    <property type="match status" value="1"/>
</dbReference>
<keyword evidence="1" id="KW-0963">Cytoplasm</keyword>
<dbReference type="PANTHER" id="PTHR30111:SF1">
    <property type="entry name" value="33 KDA CHAPERONIN"/>
    <property type="match status" value="1"/>
</dbReference>
<keyword evidence="2" id="KW-0862">Zinc</keyword>
<evidence type="ECO:0000256" key="3">
    <source>
        <dbReference type="ARBA" id="ARBA00023157"/>
    </source>
</evidence>
<dbReference type="Proteomes" id="UP000434582">
    <property type="component" value="Unassembled WGS sequence"/>
</dbReference>
<evidence type="ECO:0000313" key="6">
    <source>
        <dbReference type="EMBL" id="MQX36621.1"/>
    </source>
</evidence>
<reference evidence="6 7" key="1">
    <citation type="submission" date="2019-10" db="EMBL/GenBank/DDBJ databases">
        <title>Draft whole-genome sequence of the purple nonsulfur photosynthetic bacterium Roseospira navarrensis DSM 15114.</title>
        <authorList>
            <person name="Kyndt J.A."/>
            <person name="Meyer T.E."/>
        </authorList>
    </citation>
    <scope>NUCLEOTIDE SEQUENCE [LARGE SCALE GENOMIC DNA]</scope>
    <source>
        <strain evidence="6 7">DSM 15114</strain>
    </source>
</reference>
<organism evidence="6 7">
    <name type="scientific">Roseospira navarrensis</name>
    <dbReference type="NCBI Taxonomy" id="140058"/>
    <lineage>
        <taxon>Bacteria</taxon>
        <taxon>Pseudomonadati</taxon>
        <taxon>Pseudomonadota</taxon>
        <taxon>Alphaproteobacteria</taxon>
        <taxon>Rhodospirillales</taxon>
        <taxon>Rhodospirillaceae</taxon>
        <taxon>Roseospira</taxon>
    </lineage>
</organism>
<protein>
    <submittedName>
        <fullName evidence="6">Hsp33 family molecular chaperone HslO</fullName>
    </submittedName>
</protein>
<gene>
    <name evidence="6" type="ORF">GHC57_08835</name>
</gene>
<dbReference type="CDD" id="cd00498">
    <property type="entry name" value="Hsp33"/>
    <property type="match status" value="1"/>
</dbReference>
<dbReference type="GO" id="GO:0042026">
    <property type="term" value="P:protein refolding"/>
    <property type="evidence" value="ECO:0007669"/>
    <property type="project" value="TreeGrafter"/>
</dbReference>
<keyword evidence="5" id="KW-0676">Redox-active center</keyword>
<evidence type="ECO:0000256" key="5">
    <source>
        <dbReference type="ARBA" id="ARBA00023284"/>
    </source>
</evidence>
<dbReference type="InterPro" id="IPR016154">
    <property type="entry name" value="Heat_shock_Hsp33_C"/>
</dbReference>
<accession>A0A7X2D3B9</accession>
<dbReference type="Gene3D" id="3.55.30.10">
    <property type="entry name" value="Hsp33 domain"/>
    <property type="match status" value="1"/>
</dbReference>
<keyword evidence="3" id="KW-1015">Disulfide bond</keyword>
<keyword evidence="4" id="KW-0143">Chaperone</keyword>
<name>A0A7X2D3B9_9PROT</name>
<dbReference type="InterPro" id="IPR016153">
    <property type="entry name" value="Heat_shock_Hsp33_N"/>
</dbReference>
<dbReference type="EMBL" id="WIVE01000022">
    <property type="protein sequence ID" value="MQX36621.1"/>
    <property type="molecule type" value="Genomic_DNA"/>
</dbReference>
<dbReference type="PIRSF" id="PIRSF005261">
    <property type="entry name" value="Heat_shock_Hsp33"/>
    <property type="match status" value="1"/>
</dbReference>
<sequence>MRGRLVRLGGALDDLLGRHDHPPAVQALLAETTVLAAALAGGLKYEGVFTLQTSSDGAVPTLMADVTSTGDVRAVARVDQERLDNLLKDAPDGDAPMTALLGRGHMAFTVDQGPRTERYQGITDLTGTTLAQAVEHYFRQSEQLPTLVLSAARRDPAAAPGAGWQAGCLLVQRMPPEAGGRDGSDAADSWETADVLLRTLGPDELLSPALSPDRIVHRLFHGEDLVPGETRPLRFGCRCSREKIESALRRFPRAELDAMKQEDGHVTASCQFCAAHYTFDDTDLDALASDRNAPDGPESD</sequence>
<keyword evidence="7" id="KW-1185">Reference proteome</keyword>
<dbReference type="GO" id="GO:0051082">
    <property type="term" value="F:unfolded protein binding"/>
    <property type="evidence" value="ECO:0007669"/>
    <property type="project" value="InterPro"/>
</dbReference>
<proteinExistence type="predicted"/>
<evidence type="ECO:0000313" key="7">
    <source>
        <dbReference type="Proteomes" id="UP000434582"/>
    </source>
</evidence>
<dbReference type="GO" id="GO:0044183">
    <property type="term" value="F:protein folding chaperone"/>
    <property type="evidence" value="ECO:0007669"/>
    <property type="project" value="TreeGrafter"/>
</dbReference>
<comment type="caution">
    <text evidence="6">The sequence shown here is derived from an EMBL/GenBank/DDBJ whole genome shotgun (WGS) entry which is preliminary data.</text>
</comment>
<dbReference type="GO" id="GO:0005737">
    <property type="term" value="C:cytoplasm"/>
    <property type="evidence" value="ECO:0007669"/>
    <property type="project" value="InterPro"/>
</dbReference>
<dbReference type="Gene3D" id="3.90.1280.10">
    <property type="entry name" value="HSP33 redox switch-like"/>
    <property type="match status" value="1"/>
</dbReference>
<dbReference type="Pfam" id="PF01430">
    <property type="entry name" value="HSP33"/>
    <property type="match status" value="1"/>
</dbReference>
<dbReference type="OrthoDB" id="9793753at2"/>
<dbReference type="SUPFAM" id="SSF118352">
    <property type="entry name" value="HSP33 redox switch-like"/>
    <property type="match status" value="1"/>
</dbReference>
<evidence type="ECO:0000256" key="2">
    <source>
        <dbReference type="ARBA" id="ARBA00022833"/>
    </source>
</evidence>
<evidence type="ECO:0000256" key="4">
    <source>
        <dbReference type="ARBA" id="ARBA00023186"/>
    </source>
</evidence>
<dbReference type="PANTHER" id="PTHR30111">
    <property type="entry name" value="33 KDA CHAPERONIN"/>
    <property type="match status" value="1"/>
</dbReference>
<dbReference type="InterPro" id="IPR000397">
    <property type="entry name" value="Heat_shock_Hsp33"/>
</dbReference>
<dbReference type="AlphaFoldDB" id="A0A7X2D3B9"/>
<evidence type="ECO:0000256" key="1">
    <source>
        <dbReference type="ARBA" id="ARBA00022490"/>
    </source>
</evidence>